<reference evidence="11 12" key="1">
    <citation type="submission" date="2016-10" db="EMBL/GenBank/DDBJ databases">
        <authorList>
            <person name="de Groot N.N."/>
        </authorList>
    </citation>
    <scope>NUCLEOTIDE SEQUENCE [LARGE SCALE GENOMIC DNA]</scope>
    <source>
        <strain evidence="11 12">Vu-144</strain>
    </source>
</reference>
<gene>
    <name evidence="11" type="ORF">SAMN05192529_11037</name>
</gene>
<evidence type="ECO:0000256" key="9">
    <source>
        <dbReference type="SAM" id="Phobius"/>
    </source>
</evidence>
<dbReference type="PROSITE" id="PS52016">
    <property type="entry name" value="TONB_DEPENDENT_REC_3"/>
    <property type="match status" value="1"/>
</dbReference>
<evidence type="ECO:0000256" key="6">
    <source>
        <dbReference type="ARBA" id="ARBA00023136"/>
    </source>
</evidence>
<dbReference type="Pfam" id="PF00593">
    <property type="entry name" value="TonB_dep_Rec_b-barrel"/>
    <property type="match status" value="1"/>
</dbReference>
<dbReference type="InterPro" id="IPR000531">
    <property type="entry name" value="Beta-barrel_TonB"/>
</dbReference>
<comment type="subcellular location">
    <subcellularLocation>
        <location evidence="1 8">Cell outer membrane</location>
        <topology evidence="1 8">Multi-pass membrane protein</topology>
    </subcellularLocation>
</comment>
<organism evidence="11 12">
    <name type="scientific">Arachidicoccus rhizosphaerae</name>
    <dbReference type="NCBI Taxonomy" id="551991"/>
    <lineage>
        <taxon>Bacteria</taxon>
        <taxon>Pseudomonadati</taxon>
        <taxon>Bacteroidota</taxon>
        <taxon>Chitinophagia</taxon>
        <taxon>Chitinophagales</taxon>
        <taxon>Chitinophagaceae</taxon>
        <taxon>Arachidicoccus</taxon>
    </lineage>
</organism>
<dbReference type="InterPro" id="IPR036942">
    <property type="entry name" value="Beta-barrel_TonB_sf"/>
</dbReference>
<dbReference type="InterPro" id="IPR023996">
    <property type="entry name" value="TonB-dep_OMP_SusC/RagA"/>
</dbReference>
<protein>
    <submittedName>
        <fullName evidence="11">TonB-linked outer membrane protein, SusC/RagA family</fullName>
    </submittedName>
</protein>
<dbReference type="RefSeq" id="WP_211481807.1">
    <property type="nucleotide sequence ID" value="NZ_FNQY01000010.1"/>
</dbReference>
<dbReference type="STRING" id="551991.SAMN05192529_11037"/>
<evidence type="ECO:0000256" key="8">
    <source>
        <dbReference type="PROSITE-ProRule" id="PRU01360"/>
    </source>
</evidence>
<evidence type="ECO:0000256" key="7">
    <source>
        <dbReference type="ARBA" id="ARBA00023237"/>
    </source>
</evidence>
<keyword evidence="3 8" id="KW-1134">Transmembrane beta strand</keyword>
<dbReference type="Pfam" id="PF13715">
    <property type="entry name" value="CarbopepD_reg_2"/>
    <property type="match status" value="1"/>
</dbReference>
<keyword evidence="6 8" id="KW-0472">Membrane</keyword>
<evidence type="ECO:0000313" key="12">
    <source>
        <dbReference type="Proteomes" id="UP000199041"/>
    </source>
</evidence>
<evidence type="ECO:0000256" key="5">
    <source>
        <dbReference type="ARBA" id="ARBA00023077"/>
    </source>
</evidence>
<name>A0A1H3Z599_9BACT</name>
<dbReference type="GO" id="GO:0009279">
    <property type="term" value="C:cell outer membrane"/>
    <property type="evidence" value="ECO:0007669"/>
    <property type="project" value="UniProtKB-SubCell"/>
</dbReference>
<evidence type="ECO:0000259" key="10">
    <source>
        <dbReference type="Pfam" id="PF00593"/>
    </source>
</evidence>
<evidence type="ECO:0000313" key="11">
    <source>
        <dbReference type="EMBL" id="SEA19013.1"/>
    </source>
</evidence>
<dbReference type="NCBIfam" id="TIGR04057">
    <property type="entry name" value="SusC_RagA_signa"/>
    <property type="match status" value="1"/>
</dbReference>
<dbReference type="AlphaFoldDB" id="A0A1H3Z599"/>
<keyword evidence="4 8" id="KW-0812">Transmembrane</keyword>
<keyword evidence="12" id="KW-1185">Reference proteome</keyword>
<dbReference type="SUPFAM" id="SSF56935">
    <property type="entry name" value="Porins"/>
    <property type="match status" value="1"/>
</dbReference>
<comment type="similarity">
    <text evidence="8">Belongs to the TonB-dependent receptor family.</text>
</comment>
<feature type="transmembrane region" description="Helical" evidence="9">
    <location>
        <begin position="40"/>
        <end position="59"/>
    </location>
</feature>
<dbReference type="Gene3D" id="2.40.170.20">
    <property type="entry name" value="TonB-dependent receptor, beta-barrel domain"/>
    <property type="match status" value="1"/>
</dbReference>
<dbReference type="InterPro" id="IPR037066">
    <property type="entry name" value="Plug_dom_sf"/>
</dbReference>
<dbReference type="Gene3D" id="2.170.130.10">
    <property type="entry name" value="TonB-dependent receptor, plug domain"/>
    <property type="match status" value="1"/>
</dbReference>
<evidence type="ECO:0000256" key="3">
    <source>
        <dbReference type="ARBA" id="ARBA00022452"/>
    </source>
</evidence>
<keyword evidence="9" id="KW-1133">Transmembrane helix</keyword>
<evidence type="ECO:0000256" key="1">
    <source>
        <dbReference type="ARBA" id="ARBA00004571"/>
    </source>
</evidence>
<proteinExistence type="inferred from homology"/>
<accession>A0A1H3Z599</accession>
<dbReference type="EMBL" id="FNQY01000010">
    <property type="protein sequence ID" value="SEA19013.1"/>
    <property type="molecule type" value="Genomic_DNA"/>
</dbReference>
<dbReference type="Gene3D" id="2.60.40.1120">
    <property type="entry name" value="Carboxypeptidase-like, regulatory domain"/>
    <property type="match status" value="1"/>
</dbReference>
<keyword evidence="7 8" id="KW-0998">Cell outer membrane</keyword>
<dbReference type="InterPro" id="IPR039426">
    <property type="entry name" value="TonB-dep_rcpt-like"/>
</dbReference>
<dbReference type="InterPro" id="IPR023997">
    <property type="entry name" value="TonB-dep_OMP_SusC/RagA_CS"/>
</dbReference>
<sequence length="1019" mass="111144">MNMKKNPRSVQVIPPSGARDGHKIAAPALVTTMARLKTTILIIVGFMAFPSFMMAQQIYTGQVKDSLTGAPIQSASVTLLSSGKGAISDSAGQFSIQASPGEKLSVSSIGYVGTTVTLASNTNLSIVLHSAAGTLDEVVIIGYGSARRSQVVGSVAQVDGKDIAARPVLSAAQGIQGKVPGVQITASGAPGSQPEVRVRGVGSVLGDANPIFVVDGVITSDITNINNNDIASVQVLKDASAQAIYGSRAGNGVVIITTKSGKSGKMQIHLNTYTGFKTPTSTVKMADARTYAAFTNAARAYDNVDPAFDLDTLSATTNWFDEVTHKGIIQNYDLNISGGSEKVTYYFGGSVFKDQGIIPGEDYTRAAFRINNTYQLAPFLKLGNNLNVSVYNMNNKPTEFDDAYRMAPTVPVRFDDGSYGYTSLLSVANPVAKLDLTHDKGDQLRLQGNVFAELKPVNGLTLRSSYNFDYHNNNQKVYTPVYFIWSGQKNDISSLSQSNNNSFYYIIDNNATYNKTFGLHEINATLGYSSEKNRDKSWSGSIQNVPADPNLWYLDQGDNNADVGSSGAILTRASAYSRLIYTYDRRYIFNGSLRRDGSSSFPTDNQYGTFYSIGGAWVISEEKFMKNQTLFNSLKLRAGYGKVGNDITISNLRILNEISLQSKYYGFGGSNTAAQQAWTFDQIKDAAVSWETTKGTDLGLEFALLKNKLSGDISYYNKLTHAYIPVTVPTTFGDQDKIVYSQAADVRNKGVEFELNWQDHTSKDFSYHLGFNMTFNTNVVDHVDGTLQLKGGSLGNGEIVTYTVPGQPIGSFWVYQTDGIYKSQDEIDNSAHIQGAQPGDFRYVDQNGDDLINDKDRIFAGSYQPKFYYGINGGFAFKGLDFSFDLYGNAGNKIYNGKKAVRFGNDEIEAARVDDMWSTDNPNGTQPRASNAIPKPSTYYVESGNFLRVNNVTLGYTFSNTQKWHIQSLRVFASAENPLIWKKYSGYTPELPGNALSSGIELSIYPVTATYMFGVNVGF</sequence>
<keyword evidence="2 8" id="KW-0813">Transport</keyword>
<dbReference type="InterPro" id="IPR008969">
    <property type="entry name" value="CarboxyPept-like_regulatory"/>
</dbReference>
<evidence type="ECO:0000256" key="2">
    <source>
        <dbReference type="ARBA" id="ARBA00022448"/>
    </source>
</evidence>
<keyword evidence="5" id="KW-0798">TonB box</keyword>
<dbReference type="SUPFAM" id="SSF49464">
    <property type="entry name" value="Carboxypeptidase regulatory domain-like"/>
    <property type="match status" value="1"/>
</dbReference>
<evidence type="ECO:0000256" key="4">
    <source>
        <dbReference type="ARBA" id="ARBA00022692"/>
    </source>
</evidence>
<dbReference type="Proteomes" id="UP000199041">
    <property type="component" value="Unassembled WGS sequence"/>
</dbReference>
<dbReference type="NCBIfam" id="TIGR04056">
    <property type="entry name" value="OMP_RagA_SusC"/>
    <property type="match status" value="1"/>
</dbReference>
<feature type="domain" description="TonB-dependent receptor-like beta-barrel" evidence="10">
    <location>
        <begin position="413"/>
        <end position="976"/>
    </location>
</feature>